<organism evidence="2 3">
    <name type="scientific">Schizopora paradoxa</name>
    <dbReference type="NCBI Taxonomy" id="27342"/>
    <lineage>
        <taxon>Eukaryota</taxon>
        <taxon>Fungi</taxon>
        <taxon>Dikarya</taxon>
        <taxon>Basidiomycota</taxon>
        <taxon>Agaricomycotina</taxon>
        <taxon>Agaricomycetes</taxon>
        <taxon>Hymenochaetales</taxon>
        <taxon>Schizoporaceae</taxon>
        <taxon>Schizopora</taxon>
    </lineage>
</organism>
<dbReference type="AlphaFoldDB" id="A0A0H2S1G1"/>
<evidence type="ECO:0000313" key="3">
    <source>
        <dbReference type="Proteomes" id="UP000053477"/>
    </source>
</evidence>
<keyword evidence="3" id="KW-1185">Reference proteome</keyword>
<feature type="region of interest" description="Disordered" evidence="1">
    <location>
        <begin position="113"/>
        <end position="141"/>
    </location>
</feature>
<evidence type="ECO:0000313" key="2">
    <source>
        <dbReference type="EMBL" id="KLO18165.1"/>
    </source>
</evidence>
<accession>A0A0H2S1G1</accession>
<gene>
    <name evidence="2" type="ORF">SCHPADRAFT_886432</name>
</gene>
<protein>
    <submittedName>
        <fullName evidence="2">Uncharacterized protein</fullName>
    </submittedName>
</protein>
<name>A0A0H2S1G1_9AGAM</name>
<dbReference type="InParanoid" id="A0A0H2S1G1"/>
<sequence>MDPGLDLCLIQIPDKPTQILEARSNPDKLTVNSRRGPGCSSHPCLPQLYHLRLSTEQHPLVLFRPLEIWIARLKISVNASESSIRAVPLPSLRVSKLMVDVYGSLKERHAMDNLPKITSSKSETRSSSRSGLLSRSKDGHHWQRSETMDEIRTLASSWINRVEVIPVGWKKEIDAISCALGVARCMKSLSEVLEALAVKFRGESAALENICRVQGTLLVSRCWSIIVSRARERRIPSSHLGIFLNYQSGTFTFNVFDFLVNALHRCSALEENYFARLIAKEVVRANHGGGSYHCACFMLVIHVSHIGIQNVPYFVCLEDVNEEEEQIDGVRRVYYEDEDGKLLLFDTLEGKFIRAIGSAVRAG</sequence>
<evidence type="ECO:0000256" key="1">
    <source>
        <dbReference type="SAM" id="MobiDB-lite"/>
    </source>
</evidence>
<dbReference type="Proteomes" id="UP000053477">
    <property type="component" value="Unassembled WGS sequence"/>
</dbReference>
<dbReference type="EMBL" id="KQ085897">
    <property type="protein sequence ID" value="KLO18165.1"/>
    <property type="molecule type" value="Genomic_DNA"/>
</dbReference>
<reference evidence="2 3" key="1">
    <citation type="submission" date="2015-04" db="EMBL/GenBank/DDBJ databases">
        <title>Complete genome sequence of Schizopora paradoxa KUC8140, a cosmopolitan wood degrader in East Asia.</title>
        <authorList>
            <consortium name="DOE Joint Genome Institute"/>
            <person name="Min B."/>
            <person name="Park H."/>
            <person name="Jang Y."/>
            <person name="Kim J.-J."/>
            <person name="Kim K.H."/>
            <person name="Pangilinan J."/>
            <person name="Lipzen A."/>
            <person name="Riley R."/>
            <person name="Grigoriev I.V."/>
            <person name="Spatafora J.W."/>
            <person name="Choi I.-G."/>
        </authorList>
    </citation>
    <scope>NUCLEOTIDE SEQUENCE [LARGE SCALE GENOMIC DNA]</scope>
    <source>
        <strain evidence="2 3">KUC8140</strain>
    </source>
</reference>
<proteinExistence type="predicted"/>
<feature type="compositionally biased region" description="Low complexity" evidence="1">
    <location>
        <begin position="118"/>
        <end position="134"/>
    </location>
</feature>